<sequence>MKDFLIAFIGIIGLCCHMSQDLNAQTILEKDTVRKAGLSLQLQAGYAGDQIAPFWMRSNQFGSVPLDGGSGSLIVRGFKEYQQLGEWKGRAANNNSLWDWGYALEGRANIGRTLQAQIIEAYAKVRFAMFEARLGRSRDVMGLNGDTLLTSGNFAVSGNALGVPKFEISIPEYYRLPWFEGLLSFKGNFANGYMGQYDMSPGAFRVPSDDYRLHTFLHQKSLYGRLGRADWKLQLFGGFNHQVQWGGENERYGSAFDLNFLQTLSYVTFGKAYGGRQGNPIPRSKIGNHQGSIDLGASYNFGNVSLMAYRQNIYEVGALSKLANIKDGLNGLTLTNNRFRKTTSNWDWKTLLVEFFYSKDQAGYPWSKPTASGDEDYYNNFEYLEGWSYKGVGMGTPLIIPATQARSGQANFPGDFFISNRVIATHIGASGHVYNWNVLTKLTYAKHYGTFATSEYGKSTGRTFFPTGLLFTPVNQFSMLLQAEKELLPKMIVGGTFALDQGKMLDSGVGLMIHARRNF</sequence>
<keyword evidence="2" id="KW-1185">Reference proteome</keyword>
<evidence type="ECO:0000313" key="2">
    <source>
        <dbReference type="Proteomes" id="UP001597418"/>
    </source>
</evidence>
<comment type="caution">
    <text evidence="1">The sequence shown here is derived from an EMBL/GenBank/DDBJ whole genome shotgun (WGS) entry which is preliminary data.</text>
</comment>
<protein>
    <submittedName>
        <fullName evidence="1">Capsule assembly Wzi family protein</fullName>
    </submittedName>
</protein>
<dbReference type="Gene3D" id="2.40.160.130">
    <property type="entry name" value="Capsule assembly protein Wzi"/>
    <property type="match status" value="1"/>
</dbReference>
<name>A0ABW5UBW0_9SPHI</name>
<dbReference type="Proteomes" id="UP001597418">
    <property type="component" value="Unassembled WGS sequence"/>
</dbReference>
<evidence type="ECO:0000313" key="1">
    <source>
        <dbReference type="EMBL" id="MFD2742972.1"/>
    </source>
</evidence>
<accession>A0ABW5UBW0</accession>
<gene>
    <name evidence="1" type="ORF">ACFSQ6_06135</name>
</gene>
<proteinExistence type="predicted"/>
<dbReference type="InterPro" id="IPR038636">
    <property type="entry name" value="Wzi_sf"/>
</dbReference>
<dbReference type="RefSeq" id="WP_082784972.1">
    <property type="nucleotide sequence ID" value="NZ_JBHUMB010000006.1"/>
</dbReference>
<dbReference type="EMBL" id="JBHUMB010000006">
    <property type="protein sequence ID" value="MFD2742972.1"/>
    <property type="molecule type" value="Genomic_DNA"/>
</dbReference>
<reference evidence="2" key="1">
    <citation type="journal article" date="2019" name="Int. J. Syst. Evol. Microbiol.">
        <title>The Global Catalogue of Microorganisms (GCM) 10K type strain sequencing project: providing services to taxonomists for standard genome sequencing and annotation.</title>
        <authorList>
            <consortium name="The Broad Institute Genomics Platform"/>
            <consortium name="The Broad Institute Genome Sequencing Center for Infectious Disease"/>
            <person name="Wu L."/>
            <person name="Ma J."/>
        </authorList>
    </citation>
    <scope>NUCLEOTIDE SEQUENCE [LARGE SCALE GENOMIC DNA]</scope>
    <source>
        <strain evidence="2">KCTC 42247</strain>
    </source>
</reference>
<organism evidence="1 2">
    <name type="scientific">Sphingobacterium populi</name>
    <dbReference type="NCBI Taxonomy" id="1812824"/>
    <lineage>
        <taxon>Bacteria</taxon>
        <taxon>Pseudomonadati</taxon>
        <taxon>Bacteroidota</taxon>
        <taxon>Sphingobacteriia</taxon>
        <taxon>Sphingobacteriales</taxon>
        <taxon>Sphingobacteriaceae</taxon>
        <taxon>Sphingobacterium</taxon>
    </lineage>
</organism>